<evidence type="ECO:0000313" key="3">
    <source>
        <dbReference type="Proteomes" id="UP001385809"/>
    </source>
</evidence>
<dbReference type="InterPro" id="IPR036388">
    <property type="entry name" value="WH-like_DNA-bd_sf"/>
</dbReference>
<proteinExistence type="predicted"/>
<dbReference type="Proteomes" id="UP001385809">
    <property type="component" value="Unassembled WGS sequence"/>
</dbReference>
<name>A0ABU8MP62_9PSEU</name>
<dbReference type="Pfam" id="PF12802">
    <property type="entry name" value="MarR_2"/>
    <property type="match status" value="1"/>
</dbReference>
<dbReference type="SUPFAM" id="SSF46785">
    <property type="entry name" value="Winged helix' DNA-binding domain"/>
    <property type="match status" value="1"/>
</dbReference>
<dbReference type="InterPro" id="IPR036390">
    <property type="entry name" value="WH_DNA-bd_sf"/>
</dbReference>
<dbReference type="PANTHER" id="PTHR33164">
    <property type="entry name" value="TRANSCRIPTIONAL REGULATOR, MARR FAMILY"/>
    <property type="match status" value="1"/>
</dbReference>
<keyword evidence="3" id="KW-1185">Reference proteome</keyword>
<gene>
    <name evidence="2" type="ORF">WCD74_14925</name>
</gene>
<evidence type="ECO:0000259" key="1">
    <source>
        <dbReference type="PROSITE" id="PS50995"/>
    </source>
</evidence>
<accession>A0ABU8MP62</accession>
<reference evidence="2 3" key="1">
    <citation type="submission" date="2024-03" db="EMBL/GenBank/DDBJ databases">
        <title>Actinomycetospora sp. OC33-EN08, a novel actinomycete isolated from wild orchid (Aerides multiflora).</title>
        <authorList>
            <person name="Suriyachadkun C."/>
        </authorList>
    </citation>
    <scope>NUCLEOTIDE SEQUENCE [LARGE SCALE GENOMIC DNA]</scope>
    <source>
        <strain evidence="2 3">OC33-EN08</strain>
    </source>
</reference>
<dbReference type="PROSITE" id="PS50995">
    <property type="entry name" value="HTH_MARR_2"/>
    <property type="match status" value="1"/>
</dbReference>
<dbReference type="InterPro" id="IPR039422">
    <property type="entry name" value="MarR/SlyA-like"/>
</dbReference>
<dbReference type="InterPro" id="IPR000835">
    <property type="entry name" value="HTH_MarR-typ"/>
</dbReference>
<dbReference type="SMART" id="SM00347">
    <property type="entry name" value="HTH_MARR"/>
    <property type="match status" value="1"/>
</dbReference>
<protein>
    <submittedName>
        <fullName evidence="2">MarR family winged helix-turn-helix transcriptional regulator</fullName>
    </submittedName>
</protein>
<feature type="domain" description="HTH marR-type" evidence="1">
    <location>
        <begin position="9"/>
        <end position="145"/>
    </location>
</feature>
<comment type="caution">
    <text evidence="2">The sequence shown here is derived from an EMBL/GenBank/DDBJ whole genome shotgun (WGS) entry which is preliminary data.</text>
</comment>
<dbReference type="Gene3D" id="1.10.10.10">
    <property type="entry name" value="Winged helix-like DNA-binding domain superfamily/Winged helix DNA-binding domain"/>
    <property type="match status" value="1"/>
</dbReference>
<dbReference type="EMBL" id="JBBEGN010000006">
    <property type="protein sequence ID" value="MEJ2869065.1"/>
    <property type="molecule type" value="Genomic_DNA"/>
</dbReference>
<sequence>MRPTDPEERAAIVRALQRLTASARHLSDAFAARQGLHPTDLEGLLHVMQAEAQGAPLTAGGLGEALALTSGSVTGVVDRLVAAGHVTRRRDDADRRRVLLVHAPEARSVAEDFFSPIARLSDAVMDTFDDAELSTVRRYLEAMTEAVTAARRT</sequence>
<dbReference type="RefSeq" id="WP_337695644.1">
    <property type="nucleotide sequence ID" value="NZ_JBBEGN010000006.1"/>
</dbReference>
<organism evidence="2 3">
    <name type="scientific">Actinomycetospora aurantiaca</name>
    <dbReference type="NCBI Taxonomy" id="3129233"/>
    <lineage>
        <taxon>Bacteria</taxon>
        <taxon>Bacillati</taxon>
        <taxon>Actinomycetota</taxon>
        <taxon>Actinomycetes</taxon>
        <taxon>Pseudonocardiales</taxon>
        <taxon>Pseudonocardiaceae</taxon>
        <taxon>Actinomycetospora</taxon>
    </lineage>
</organism>
<evidence type="ECO:0000313" key="2">
    <source>
        <dbReference type="EMBL" id="MEJ2869065.1"/>
    </source>
</evidence>
<dbReference type="PANTHER" id="PTHR33164:SF106">
    <property type="entry name" value="TRANSCRIPTIONAL REGULATORY PROTEIN"/>
    <property type="match status" value="1"/>
</dbReference>